<accession>A0ABR2QVU4</accession>
<comment type="caution">
    <text evidence="2">The sequence shown here is derived from an EMBL/GenBank/DDBJ whole genome shotgun (WGS) entry which is preliminary data.</text>
</comment>
<evidence type="ECO:0000313" key="3">
    <source>
        <dbReference type="Proteomes" id="UP001396334"/>
    </source>
</evidence>
<keyword evidence="3" id="KW-1185">Reference proteome</keyword>
<dbReference type="Proteomes" id="UP001396334">
    <property type="component" value="Unassembled WGS sequence"/>
</dbReference>
<keyword evidence="1" id="KW-0732">Signal</keyword>
<feature type="signal peptide" evidence="1">
    <location>
        <begin position="1"/>
        <end position="24"/>
    </location>
</feature>
<sequence>MAHFNKIKILVVAIILVCNAPTFGARKVLSEDKMSGPVVVDRSIVASANRKVFSSTAKNGLAMAGNGMHSTWQSAWPEQSVPNTLQHNNNAIRTLWRNSYTYSVEHLTRAVSNKNLRQIYDP</sequence>
<evidence type="ECO:0000313" key="2">
    <source>
        <dbReference type="EMBL" id="KAK9004813.1"/>
    </source>
</evidence>
<name>A0ABR2QVU4_9ROSI</name>
<evidence type="ECO:0000256" key="1">
    <source>
        <dbReference type="SAM" id="SignalP"/>
    </source>
</evidence>
<proteinExistence type="predicted"/>
<dbReference type="EMBL" id="JBBPBN010000030">
    <property type="protein sequence ID" value="KAK9004813.1"/>
    <property type="molecule type" value="Genomic_DNA"/>
</dbReference>
<gene>
    <name evidence="2" type="ORF">V6N11_042268</name>
</gene>
<organism evidence="2 3">
    <name type="scientific">Hibiscus sabdariffa</name>
    <name type="common">roselle</name>
    <dbReference type="NCBI Taxonomy" id="183260"/>
    <lineage>
        <taxon>Eukaryota</taxon>
        <taxon>Viridiplantae</taxon>
        <taxon>Streptophyta</taxon>
        <taxon>Embryophyta</taxon>
        <taxon>Tracheophyta</taxon>
        <taxon>Spermatophyta</taxon>
        <taxon>Magnoliopsida</taxon>
        <taxon>eudicotyledons</taxon>
        <taxon>Gunneridae</taxon>
        <taxon>Pentapetalae</taxon>
        <taxon>rosids</taxon>
        <taxon>malvids</taxon>
        <taxon>Malvales</taxon>
        <taxon>Malvaceae</taxon>
        <taxon>Malvoideae</taxon>
        <taxon>Hibiscus</taxon>
    </lineage>
</organism>
<feature type="chain" id="PRO_5045359853" evidence="1">
    <location>
        <begin position="25"/>
        <end position="122"/>
    </location>
</feature>
<protein>
    <submittedName>
        <fullName evidence="2">Uncharacterized protein</fullName>
    </submittedName>
</protein>
<reference evidence="2 3" key="1">
    <citation type="journal article" date="2024" name="G3 (Bethesda)">
        <title>Genome assembly of Hibiscus sabdariffa L. provides insights into metabolisms of medicinal natural products.</title>
        <authorList>
            <person name="Kim T."/>
        </authorList>
    </citation>
    <scope>NUCLEOTIDE SEQUENCE [LARGE SCALE GENOMIC DNA]</scope>
    <source>
        <strain evidence="2">TK-2024</strain>
        <tissue evidence="2">Old leaves</tissue>
    </source>
</reference>